<comment type="similarity">
    <text evidence="1">Belongs to the TFS-II family.</text>
</comment>
<gene>
    <name evidence="8" type="primary">M163L</name>
    <name evidence="8" type="ORF">MT325_M163L</name>
</gene>
<evidence type="ECO:0000313" key="9">
    <source>
        <dbReference type="Proteomes" id="UP000246715"/>
    </source>
</evidence>
<proteinExistence type="inferred from homology"/>
<dbReference type="PROSITE" id="PS00466">
    <property type="entry name" value="ZF_TFIIS_1"/>
    <property type="match status" value="1"/>
</dbReference>
<reference evidence="8 9" key="1">
    <citation type="journal article" date="2007" name="Virology">
        <title>Sequence and annotation of the 314-kb MT325 and the 321-kb FR483 viruses that infect Chlorella Pbi.</title>
        <authorList>
            <person name="Fitzgerald L.A."/>
            <person name="Graves M.V."/>
            <person name="Li X."/>
            <person name="Feldblyum T."/>
            <person name="Hartigan J."/>
            <person name="Van Etten J.L."/>
        </authorList>
    </citation>
    <scope>NUCLEOTIDE SEQUENCE [LARGE SCALE GENOMIC DNA]</scope>
    <source>
        <strain evidence="8 9">MT325</strain>
    </source>
</reference>
<evidence type="ECO:0000313" key="8">
    <source>
        <dbReference type="EMBL" id="ABT13717.1"/>
    </source>
</evidence>
<protein>
    <submittedName>
        <fullName evidence="8">Uncharacterized protein M163L</fullName>
    </submittedName>
</protein>
<dbReference type="InterPro" id="IPR035100">
    <property type="entry name" value="TF_IIS-typ"/>
</dbReference>
<dbReference type="PROSITE" id="PS51133">
    <property type="entry name" value="ZF_TFIIS_2"/>
    <property type="match status" value="1"/>
</dbReference>
<dbReference type="EMBL" id="DQ491001">
    <property type="protein sequence ID" value="ABT13717.1"/>
    <property type="molecule type" value="Genomic_DNA"/>
</dbReference>
<keyword evidence="2" id="KW-0479">Metal-binding</keyword>
<evidence type="ECO:0000256" key="3">
    <source>
        <dbReference type="ARBA" id="ARBA00022771"/>
    </source>
</evidence>
<organismHost>
    <name type="scientific">Paramecium bursaria</name>
    <dbReference type="NCBI Taxonomy" id="74790"/>
</organismHost>
<dbReference type="SUPFAM" id="SSF57783">
    <property type="entry name" value="Zinc beta-ribbon"/>
    <property type="match status" value="1"/>
</dbReference>
<dbReference type="CDD" id="cd13749">
    <property type="entry name" value="Zn-ribbon_TFIIS"/>
    <property type="match status" value="1"/>
</dbReference>
<evidence type="ECO:0000256" key="1">
    <source>
        <dbReference type="ARBA" id="ARBA00009647"/>
    </source>
</evidence>
<accession>A7ITP3</accession>
<dbReference type="PROSITE" id="PS51321">
    <property type="entry name" value="TFIIS_CENTRAL"/>
    <property type="match status" value="1"/>
</dbReference>
<dbReference type="Gene3D" id="2.20.25.10">
    <property type="match status" value="1"/>
</dbReference>
<dbReference type="GO" id="GO:0003676">
    <property type="term" value="F:nucleic acid binding"/>
    <property type="evidence" value="ECO:0007669"/>
    <property type="project" value="InterPro"/>
</dbReference>
<dbReference type="PIRSF" id="PIRSF006704">
    <property type="entry name" value="TF_IIS"/>
    <property type="match status" value="1"/>
</dbReference>
<evidence type="ECO:0000256" key="4">
    <source>
        <dbReference type="ARBA" id="ARBA00022833"/>
    </source>
</evidence>
<keyword evidence="3 5" id="KW-0863">Zinc-finger</keyword>
<dbReference type="InterPro" id="IPR001222">
    <property type="entry name" value="Znf_TFIIS"/>
</dbReference>
<evidence type="ECO:0000256" key="2">
    <source>
        <dbReference type="ARBA" id="ARBA00022723"/>
    </source>
</evidence>
<feature type="domain" description="TFIIS central" evidence="7">
    <location>
        <begin position="16"/>
        <end position="134"/>
    </location>
</feature>
<dbReference type="Proteomes" id="UP000246715">
    <property type="component" value="Segment"/>
</dbReference>
<dbReference type="PANTHER" id="PTHR11477:SF0">
    <property type="entry name" value="IP08861P-RELATED"/>
    <property type="match status" value="1"/>
</dbReference>
<evidence type="ECO:0000259" key="6">
    <source>
        <dbReference type="PROSITE" id="PS51133"/>
    </source>
</evidence>
<dbReference type="PANTHER" id="PTHR11477">
    <property type="entry name" value="TRANSCRIPTION FACTOR S-II ZINC FINGER DOMAIN-CONTAINING PROTEIN"/>
    <property type="match status" value="1"/>
</dbReference>
<dbReference type="SMART" id="SM00440">
    <property type="entry name" value="ZnF_C2C2"/>
    <property type="match status" value="1"/>
</dbReference>
<dbReference type="GO" id="GO:0006351">
    <property type="term" value="P:DNA-templated transcription"/>
    <property type="evidence" value="ECO:0007669"/>
    <property type="project" value="InterPro"/>
</dbReference>
<feature type="domain" description="TFIIS-type" evidence="6">
    <location>
        <begin position="139"/>
        <end position="179"/>
    </location>
</feature>
<name>A7ITP3_PBCVM</name>
<evidence type="ECO:0000256" key="5">
    <source>
        <dbReference type="PROSITE-ProRule" id="PRU00472"/>
    </source>
</evidence>
<organism evidence="8 9">
    <name type="scientific">Paramecium bursaria Chlorella virus MT325</name>
    <name type="common">PBCV-MT325</name>
    <dbReference type="NCBI Taxonomy" id="346932"/>
    <lineage>
        <taxon>Viruses</taxon>
        <taxon>Varidnaviria</taxon>
        <taxon>Bamfordvirae</taxon>
        <taxon>Nucleocytoviricota</taxon>
        <taxon>Megaviricetes</taxon>
        <taxon>Algavirales</taxon>
        <taxon>Phycodnaviridae</taxon>
        <taxon>Chlorovirus</taxon>
        <taxon>Chlorovirus conductrix</taxon>
        <taxon>Paramecium bursaria Chlorella virus A1</taxon>
    </lineage>
</organism>
<sequence>MAPKPVYKPVSAPEDIREKARNMLDLMVQDMKISNFLEKATWNHAVDFCTKKDQALNWDNLAFRNAYTQKILGVRYNLKLRPDLMDKMKTGDCSIRWFVNAKPWEICSEKWTTAFDAAARRALRFADASSMDPADMADGMLQCGKCKSRKTSYYEMQTRSADEPMTVFAKCHVCGSRWKQ</sequence>
<keyword evidence="4" id="KW-0862">Zinc</keyword>
<dbReference type="GO" id="GO:0008270">
    <property type="term" value="F:zinc ion binding"/>
    <property type="evidence" value="ECO:0007669"/>
    <property type="project" value="UniProtKB-KW"/>
</dbReference>
<dbReference type="Pfam" id="PF01096">
    <property type="entry name" value="Zn_ribbon_TFIIS"/>
    <property type="match status" value="1"/>
</dbReference>
<evidence type="ECO:0000259" key="7">
    <source>
        <dbReference type="PROSITE" id="PS51321"/>
    </source>
</evidence>
<dbReference type="InterPro" id="IPR003618">
    <property type="entry name" value="TFIIS_cen_dom"/>
</dbReference>